<sequence>MELLRPCHPHHGLAGDPLSRFPSPESFGLGFDLSTSSAHSSEMAAGGEKVYVAVGKSVEKAIGLIQWSVERFSGVEICVVHVHQPSPVIPTLLGKLPASQASIEVVSAYRREEKEQTRKLLRHYLTFCCTSKSFQPCTVFSSLNCKMCCNYILPLVKASVLSTEAEQVQKGIVEMVVKYGIRRLVMGAVPENCMKVKKSSSKANYAAKHAPAFCEISFVNKGKRIWTRDAFEGPIPLDSLSKPQTSAGASMRLPLSAIRESSTSTSSLSGSCSKVTGWLQDESVSPRVALTGSPNRYLPQHSSSLFSSTSASSCSGRTYSERRVSLDSDMKVNEEILHSHFTETWMQVEAIKKEALQELMTRKKLEAEAVEVISKVKVIESAYAHEAKLRNEAEDALRTAVQKQEKLLEEREEIVRKLQKTMRNVALLDSRAQEASRRRDEAAGELHVIQASIATLRQEKQQIQRHKAEAVSWLERWKGHRRAGAARCTGFFGGLNEDIPGFAEFSLSEVQSATCDFSESFKIGQSGHGCVYKGEMLGRTVAIKKLHSHNMQGQFEFQREVQVLSKLQHPRLVTLLGACPEAWSLVYEYLPNGSLQDCLFRKGNSSPLIWDARVRIIAEISSALCFLHSSKPERIVHGDLKPENVLLDSDLSCKICDFGISRLVAEDTLRCPSFRRITEPKRAFPYTDPEFYRDGNLTPKSDVYSFGLIILQLLTGRPPTGLVSEVRKAVSFNKLELVLDQSAGQWPTFVAQRLVDLGLQCCDSNGRNRPKLTPTFVRELEQLHISEERTVPSFFLCPILQEIMHDPQIAADGFTYEGEALLEWLESGHDTSPMTNLKLSHLHLTPNHALRSAIQDWLCNP</sequence>
<evidence type="ECO:0000256" key="5">
    <source>
        <dbReference type="ARBA" id="ARBA00022679"/>
    </source>
</evidence>
<keyword evidence="6" id="KW-0833">Ubl conjugation pathway</keyword>
<evidence type="ECO:0000259" key="9">
    <source>
        <dbReference type="PROSITE" id="PS51698"/>
    </source>
</evidence>
<evidence type="ECO:0000313" key="10">
    <source>
        <dbReference type="Proteomes" id="UP000827889"/>
    </source>
</evidence>
<comment type="function">
    <text evidence="2">Functions as an E3 ubiquitin ligase.</text>
</comment>
<dbReference type="RefSeq" id="XP_048137078.1">
    <property type="nucleotide sequence ID" value="XM_048281121.1"/>
</dbReference>
<dbReference type="EC" id="2.3.2.27" evidence="4"/>
<dbReference type="Pfam" id="PF07714">
    <property type="entry name" value="PK_Tyr_Ser-Thr"/>
    <property type="match status" value="1"/>
</dbReference>
<dbReference type="SMART" id="SM00504">
    <property type="entry name" value="Ubox"/>
    <property type="match status" value="1"/>
</dbReference>
<feature type="coiled-coil region" evidence="7">
    <location>
        <begin position="348"/>
        <end position="476"/>
    </location>
</feature>
<evidence type="ECO:0000256" key="4">
    <source>
        <dbReference type="ARBA" id="ARBA00012483"/>
    </source>
</evidence>
<keyword evidence="5" id="KW-0808">Transferase</keyword>
<evidence type="ECO:0000256" key="2">
    <source>
        <dbReference type="ARBA" id="ARBA00003861"/>
    </source>
</evidence>
<dbReference type="InterPro" id="IPR001245">
    <property type="entry name" value="Ser-Thr/Tyr_kinase_cat_dom"/>
</dbReference>
<dbReference type="CDD" id="cd16655">
    <property type="entry name" value="RING-Ubox_WDSUB1-like"/>
    <property type="match status" value="1"/>
</dbReference>
<dbReference type="InterPro" id="IPR013083">
    <property type="entry name" value="Znf_RING/FYVE/PHD"/>
</dbReference>
<evidence type="ECO:0000256" key="1">
    <source>
        <dbReference type="ARBA" id="ARBA00000900"/>
    </source>
</evidence>
<evidence type="ECO:0000256" key="7">
    <source>
        <dbReference type="SAM" id="Coils"/>
    </source>
</evidence>
<comment type="pathway">
    <text evidence="3">Protein modification; protein ubiquitination.</text>
</comment>
<dbReference type="InterPro" id="IPR011009">
    <property type="entry name" value="Kinase-like_dom_sf"/>
</dbReference>
<proteinExistence type="predicted"/>
<reference evidence="11" key="1">
    <citation type="submission" date="2025-08" db="UniProtKB">
        <authorList>
            <consortium name="RefSeq"/>
        </authorList>
    </citation>
    <scope>IDENTIFICATION</scope>
    <source>
        <tissue evidence="11">Leaf</tissue>
    </source>
</reference>
<dbReference type="Gene3D" id="3.30.200.20">
    <property type="entry name" value="Phosphorylase Kinase, domain 1"/>
    <property type="match status" value="1"/>
</dbReference>
<dbReference type="InterPro" id="IPR000719">
    <property type="entry name" value="Prot_kinase_dom"/>
</dbReference>
<accession>A0ABM3HKG4</accession>
<evidence type="ECO:0000256" key="6">
    <source>
        <dbReference type="ARBA" id="ARBA00022786"/>
    </source>
</evidence>
<dbReference type="Proteomes" id="UP000827889">
    <property type="component" value="Chromosome 6"/>
</dbReference>
<dbReference type="Pfam" id="PF04564">
    <property type="entry name" value="U-box"/>
    <property type="match status" value="1"/>
</dbReference>
<organism evidence="10 11">
    <name type="scientific">Rhodamnia argentea</name>
    <dbReference type="NCBI Taxonomy" id="178133"/>
    <lineage>
        <taxon>Eukaryota</taxon>
        <taxon>Viridiplantae</taxon>
        <taxon>Streptophyta</taxon>
        <taxon>Embryophyta</taxon>
        <taxon>Tracheophyta</taxon>
        <taxon>Spermatophyta</taxon>
        <taxon>Magnoliopsida</taxon>
        <taxon>eudicotyledons</taxon>
        <taxon>Gunneridae</taxon>
        <taxon>Pentapetalae</taxon>
        <taxon>rosids</taxon>
        <taxon>malvids</taxon>
        <taxon>Myrtales</taxon>
        <taxon>Myrtaceae</taxon>
        <taxon>Myrtoideae</taxon>
        <taxon>Myrteae</taxon>
        <taxon>Australasian group</taxon>
        <taxon>Rhodamnia</taxon>
    </lineage>
</organism>
<dbReference type="PANTHER" id="PTHR45647:SF43">
    <property type="entry name" value="OS10G0100500 PROTEIN"/>
    <property type="match status" value="1"/>
</dbReference>
<evidence type="ECO:0000256" key="3">
    <source>
        <dbReference type="ARBA" id="ARBA00004906"/>
    </source>
</evidence>
<feature type="domain" description="U-box" evidence="9">
    <location>
        <begin position="790"/>
        <end position="861"/>
    </location>
</feature>
<keyword evidence="7" id="KW-0175">Coiled coil</keyword>
<dbReference type="PANTHER" id="PTHR45647">
    <property type="entry name" value="OS02G0152300 PROTEIN"/>
    <property type="match status" value="1"/>
</dbReference>
<dbReference type="GeneID" id="115746029"/>
<dbReference type="InterPro" id="IPR003613">
    <property type="entry name" value="Ubox_domain"/>
</dbReference>
<dbReference type="Gene3D" id="1.10.510.10">
    <property type="entry name" value="Transferase(Phosphotransferase) domain 1"/>
    <property type="match status" value="1"/>
</dbReference>
<comment type="catalytic activity">
    <reaction evidence="1">
        <text>S-ubiquitinyl-[E2 ubiquitin-conjugating enzyme]-L-cysteine + [acceptor protein]-L-lysine = [E2 ubiquitin-conjugating enzyme]-L-cysteine + N(6)-ubiquitinyl-[acceptor protein]-L-lysine.</text>
        <dbReference type="EC" id="2.3.2.27"/>
    </reaction>
</comment>
<dbReference type="InterPro" id="IPR051348">
    <property type="entry name" value="U-box_ubiquitin_ligases"/>
</dbReference>
<feature type="domain" description="Protein kinase" evidence="8">
    <location>
        <begin position="517"/>
        <end position="783"/>
    </location>
</feature>
<dbReference type="SUPFAM" id="SSF56112">
    <property type="entry name" value="Protein kinase-like (PK-like)"/>
    <property type="match status" value="1"/>
</dbReference>
<evidence type="ECO:0000313" key="11">
    <source>
        <dbReference type="RefSeq" id="XP_048137078.1"/>
    </source>
</evidence>
<dbReference type="SUPFAM" id="SSF57850">
    <property type="entry name" value="RING/U-box"/>
    <property type="match status" value="1"/>
</dbReference>
<dbReference type="PROSITE" id="PS50011">
    <property type="entry name" value="PROTEIN_KINASE_DOM"/>
    <property type="match status" value="1"/>
</dbReference>
<dbReference type="PROSITE" id="PS00108">
    <property type="entry name" value="PROTEIN_KINASE_ST"/>
    <property type="match status" value="1"/>
</dbReference>
<dbReference type="CDD" id="cd01989">
    <property type="entry name" value="USP_STK_Ubox_N"/>
    <property type="match status" value="1"/>
</dbReference>
<keyword evidence="10" id="KW-1185">Reference proteome</keyword>
<gene>
    <name evidence="11" type="primary">LOC115746029</name>
</gene>
<name>A0ABM3HKG4_9MYRT</name>
<dbReference type="PROSITE" id="PS51698">
    <property type="entry name" value="U_BOX"/>
    <property type="match status" value="1"/>
</dbReference>
<dbReference type="SMART" id="SM00220">
    <property type="entry name" value="S_TKc"/>
    <property type="match status" value="1"/>
</dbReference>
<protein>
    <recommendedName>
        <fullName evidence="4">RING-type E3 ubiquitin transferase</fullName>
        <ecNumber evidence="4">2.3.2.27</ecNumber>
    </recommendedName>
</protein>
<dbReference type="InterPro" id="IPR008271">
    <property type="entry name" value="Ser/Thr_kinase_AS"/>
</dbReference>
<dbReference type="Gene3D" id="3.30.40.10">
    <property type="entry name" value="Zinc/RING finger domain, C3HC4 (zinc finger)"/>
    <property type="match status" value="1"/>
</dbReference>
<evidence type="ECO:0000259" key="8">
    <source>
        <dbReference type="PROSITE" id="PS50011"/>
    </source>
</evidence>